<feature type="compositionally biased region" description="Low complexity" evidence="13">
    <location>
        <begin position="825"/>
        <end position="838"/>
    </location>
</feature>
<dbReference type="GO" id="GO:0008270">
    <property type="term" value="F:zinc ion binding"/>
    <property type="evidence" value="ECO:0007669"/>
    <property type="project" value="UniProtKB-KW"/>
</dbReference>
<dbReference type="SMART" id="SM00343">
    <property type="entry name" value="ZnF_C2HC"/>
    <property type="match status" value="2"/>
</dbReference>
<dbReference type="InterPro" id="IPR023405">
    <property type="entry name" value="Topo_IA_core_domain"/>
</dbReference>
<dbReference type="PROSITE" id="PS50880">
    <property type="entry name" value="TOPRIM"/>
    <property type="match status" value="1"/>
</dbReference>
<evidence type="ECO:0000259" key="15">
    <source>
        <dbReference type="PROSITE" id="PS50880"/>
    </source>
</evidence>
<dbReference type="GO" id="GO:0006265">
    <property type="term" value="P:DNA topological change"/>
    <property type="evidence" value="ECO:0007669"/>
    <property type="project" value="InterPro"/>
</dbReference>
<accession>A0A4T0FCC5</accession>
<feature type="domain" description="GRF-type" evidence="16">
    <location>
        <begin position="722"/>
        <end position="764"/>
    </location>
</feature>
<organism evidence="18 19">
    <name type="scientific">Wallemia hederae</name>
    <dbReference type="NCBI Taxonomy" id="1540922"/>
    <lineage>
        <taxon>Eukaryota</taxon>
        <taxon>Fungi</taxon>
        <taxon>Dikarya</taxon>
        <taxon>Basidiomycota</taxon>
        <taxon>Wallemiomycotina</taxon>
        <taxon>Wallemiomycetes</taxon>
        <taxon>Wallemiales</taxon>
        <taxon>Wallemiaceae</taxon>
        <taxon>Wallemia</taxon>
    </lineage>
</organism>
<dbReference type="Gene3D" id="1.10.460.10">
    <property type="entry name" value="Topoisomerase I, domain 2"/>
    <property type="match status" value="1"/>
</dbReference>
<dbReference type="InterPro" id="IPR013824">
    <property type="entry name" value="Topo_IA_cen_sub1"/>
</dbReference>
<comment type="catalytic activity">
    <reaction evidence="1 12">
        <text>ATP-independent breakage of single-stranded DNA, followed by passage and rejoining.</text>
        <dbReference type="EC" id="5.6.2.1"/>
    </reaction>
</comment>
<keyword evidence="9 12" id="KW-0238">DNA-binding</keyword>
<dbReference type="PANTHER" id="PTHR11390:SF21">
    <property type="entry name" value="DNA TOPOISOMERASE 3-ALPHA"/>
    <property type="match status" value="1"/>
</dbReference>
<evidence type="ECO:0000256" key="3">
    <source>
        <dbReference type="ARBA" id="ARBA00012891"/>
    </source>
</evidence>
<feature type="region of interest" description="Disordered" evidence="13">
    <location>
        <begin position="811"/>
        <end position="887"/>
    </location>
</feature>
<dbReference type="PRINTS" id="PR00417">
    <property type="entry name" value="PRTPISMRASEI"/>
</dbReference>
<dbReference type="GO" id="GO:0003917">
    <property type="term" value="F:DNA topoisomerase type I (single strand cut, ATP-independent) activity"/>
    <property type="evidence" value="ECO:0007669"/>
    <property type="project" value="UniProtKB-EC"/>
</dbReference>
<dbReference type="GO" id="GO:0031422">
    <property type="term" value="C:RecQ family helicase-topoisomerase III complex"/>
    <property type="evidence" value="ECO:0007669"/>
    <property type="project" value="TreeGrafter"/>
</dbReference>
<evidence type="ECO:0000256" key="5">
    <source>
        <dbReference type="ARBA" id="ARBA00022723"/>
    </source>
</evidence>
<feature type="domain" description="Toprim" evidence="15">
    <location>
        <begin position="4"/>
        <end position="151"/>
    </location>
</feature>
<dbReference type="GO" id="GO:0006310">
    <property type="term" value="P:DNA recombination"/>
    <property type="evidence" value="ECO:0007669"/>
    <property type="project" value="TreeGrafter"/>
</dbReference>
<dbReference type="InterPro" id="IPR036875">
    <property type="entry name" value="Znf_CCHC_sf"/>
</dbReference>
<comment type="function">
    <text evidence="12">Introduces a single-strand break via transesterification at a target site in duplex DNA. Releases the supercoiling and torsional tension of DNA introduced during the DNA replication and transcription by transiently cleaving and rejoining one strand of the DNA duplex. The scissile phosphodiester is attacked by the catalytic tyrosine of the enzyme, resulting in the formation of a DNA-(5'-phosphotyrosyl)-enzyme intermediate and the expulsion of a 3'-OH DNA strand.</text>
</comment>
<evidence type="ECO:0000256" key="9">
    <source>
        <dbReference type="ARBA" id="ARBA00023125"/>
    </source>
</evidence>
<evidence type="ECO:0000313" key="19">
    <source>
        <dbReference type="Proteomes" id="UP000310189"/>
    </source>
</evidence>
<dbReference type="InterPro" id="IPR003601">
    <property type="entry name" value="Topo_IA_2"/>
</dbReference>
<dbReference type="CDD" id="cd00186">
    <property type="entry name" value="TOP1Ac"/>
    <property type="match status" value="1"/>
</dbReference>
<dbReference type="FunFam" id="1.10.290.10:FF:000001">
    <property type="entry name" value="DNA topoisomerase"/>
    <property type="match status" value="1"/>
</dbReference>
<keyword evidence="4" id="KW-0507">mRNA processing</keyword>
<evidence type="ECO:0000256" key="1">
    <source>
        <dbReference type="ARBA" id="ARBA00000213"/>
    </source>
</evidence>
<dbReference type="GO" id="GO:0006397">
    <property type="term" value="P:mRNA processing"/>
    <property type="evidence" value="ECO:0007669"/>
    <property type="project" value="UniProtKB-KW"/>
</dbReference>
<evidence type="ECO:0000256" key="2">
    <source>
        <dbReference type="ARBA" id="ARBA00009446"/>
    </source>
</evidence>
<comment type="caution">
    <text evidence="18">The sequence shown here is derived from an EMBL/GenBank/DDBJ whole genome shotgun (WGS) entry which is preliminary data.</text>
</comment>
<comment type="similarity">
    <text evidence="2 12">Belongs to the type IA topoisomerase family.</text>
</comment>
<sequence>MTIKYLCVAEKPSISKSITQILSSGTYNTRNTSSKFIKNYDFDYKMSGFNGRQVDFTVTAVAGHLTSAEFPKEMRKWHSCDPVQLFNGKVEISTSGSMSAIESNLKSEARRASHLMIWTDCDREGEHIGSEIMNVCKQANPRIEVCRAKFSAIIPAQIHHAARNPVELDMKQVRAVETRIELDLRIGAAFTRLMTLNLCKQVAELDGKLISYGPCQFPTLGFVVDQYQRIKDFISENFWYIYLSINHRDDSGREKPVTFTWRRDRLFDSNIAFLLYERCINNPTARVVKVETKPQTKFKPYPLTTVELQKSGSRLLKLSPKEVLDIAEKLYQRGFLSYPRTETDQYDQAFNFDQLISKQTADSSWGNFARSLESGGFSRPRNGNKNDKAHPPIHPTAHAPSLSGSEKRVYDFVTRRFLASCSKDAKGKNTTAIAEMAGETFKATGSILLEKNYLDVYVYDKWSNSVMPNFQEGETFQPSVCELRDGKTTPPTLLTEADLVTLMDKNGIGTDATIAEHIHKIIDREYVMEHKQGNTKYLVPSTLGVALVEGYNKMNFEKSFAKPELRRENEEKMNMIGEGIAQKNDVLLESINQYRDIYKRSAHQFATLVSSVKHYLQNADAFDDTVVAENGQNAEDDEDGYGGFNNNGDDNSDSDMDDPSPPPARGRGQARGSTNKRTAAGSRGNTRNDAQSDYTMTEVRDPPAASNQRANTSQPKEGDVRCKCNLSAKRYVTSQGANKGRAFWKCPNIANSAQCNFWSWEDALELPRQSAAAEVIDDSDEDLLGDDLVMADDDGEIPFCDLCSKNGHWPSACPRPSMRPPPKPSTTSTARKSTSSSAGGSNTRKGDTCYKCNRKGHWASNCPNEGKAPAKRKTYTKKSSQKKQRRT</sequence>
<evidence type="ECO:0000259" key="17">
    <source>
        <dbReference type="PROSITE" id="PS52039"/>
    </source>
</evidence>
<proteinExistence type="inferred from homology"/>
<evidence type="ECO:0000256" key="10">
    <source>
        <dbReference type="ARBA" id="ARBA00023235"/>
    </source>
</evidence>
<name>A0A4T0FCC5_9BASI</name>
<dbReference type="PROSITE" id="PS52039">
    <property type="entry name" value="TOPO_IA_2"/>
    <property type="match status" value="1"/>
</dbReference>
<dbReference type="Pfam" id="PF01131">
    <property type="entry name" value="Topoisom_bac"/>
    <property type="match status" value="1"/>
</dbReference>
<evidence type="ECO:0000256" key="4">
    <source>
        <dbReference type="ARBA" id="ARBA00022664"/>
    </source>
</evidence>
<feature type="region of interest" description="Disordered" evidence="13">
    <location>
        <begin position="376"/>
        <end position="402"/>
    </location>
</feature>
<dbReference type="InterPro" id="IPR013825">
    <property type="entry name" value="Topo_IA_cen_sub2"/>
</dbReference>
<protein>
    <recommendedName>
        <fullName evidence="3 12">DNA topoisomerase</fullName>
        <ecNumber evidence="3 12">5.6.2.1</ecNumber>
    </recommendedName>
</protein>
<evidence type="ECO:0000256" key="8">
    <source>
        <dbReference type="ARBA" id="ARBA00023029"/>
    </source>
</evidence>
<dbReference type="PROSITE" id="PS51999">
    <property type="entry name" value="ZF_GRF"/>
    <property type="match status" value="1"/>
</dbReference>
<dbReference type="InterPro" id="IPR034144">
    <property type="entry name" value="TOPRIM_TopoIII"/>
</dbReference>
<keyword evidence="6 11" id="KW-0863">Zinc-finger</keyword>
<dbReference type="PANTHER" id="PTHR11390">
    <property type="entry name" value="PROKARYOTIC DNA TOPOISOMERASE"/>
    <property type="match status" value="1"/>
</dbReference>
<dbReference type="SMART" id="SM00493">
    <property type="entry name" value="TOPRIM"/>
    <property type="match status" value="1"/>
</dbReference>
<dbReference type="EC" id="5.6.2.1" evidence="3 12"/>
<dbReference type="InterPro" id="IPR010666">
    <property type="entry name" value="Znf_GRF"/>
</dbReference>
<dbReference type="InterPro" id="IPR006171">
    <property type="entry name" value="TOPRIM_dom"/>
</dbReference>
<dbReference type="InterPro" id="IPR001878">
    <property type="entry name" value="Znf_CCHC"/>
</dbReference>
<evidence type="ECO:0000259" key="16">
    <source>
        <dbReference type="PROSITE" id="PS51999"/>
    </source>
</evidence>
<dbReference type="InterPro" id="IPR023406">
    <property type="entry name" value="Topo_IA_AS"/>
</dbReference>
<feature type="compositionally biased region" description="Basic residues" evidence="13">
    <location>
        <begin position="869"/>
        <end position="887"/>
    </location>
</feature>
<dbReference type="Pfam" id="PF00098">
    <property type="entry name" value="zf-CCHC"/>
    <property type="match status" value="1"/>
</dbReference>
<feature type="domain" description="CCHC-type" evidence="14">
    <location>
        <begin position="849"/>
        <end position="864"/>
    </location>
</feature>
<dbReference type="Gene3D" id="2.70.20.10">
    <property type="entry name" value="Topoisomerase I, domain 3"/>
    <property type="match status" value="1"/>
</dbReference>
<evidence type="ECO:0000256" key="12">
    <source>
        <dbReference type="RuleBase" id="RU362092"/>
    </source>
</evidence>
<dbReference type="GO" id="GO:0005634">
    <property type="term" value="C:nucleus"/>
    <property type="evidence" value="ECO:0007669"/>
    <property type="project" value="TreeGrafter"/>
</dbReference>
<feature type="region of interest" description="Disordered" evidence="13">
    <location>
        <begin position="632"/>
        <end position="719"/>
    </location>
</feature>
<dbReference type="FunFam" id="3.40.50.140:FF:000005">
    <property type="entry name" value="DNA topoisomerase"/>
    <property type="match status" value="1"/>
</dbReference>
<dbReference type="SMART" id="SM00437">
    <property type="entry name" value="TOP1Ac"/>
    <property type="match status" value="1"/>
</dbReference>
<dbReference type="InterPro" id="IPR003602">
    <property type="entry name" value="Topo_IA_DNA-bd_dom"/>
</dbReference>
<keyword evidence="19" id="KW-1185">Reference proteome</keyword>
<dbReference type="Gene3D" id="4.10.60.10">
    <property type="entry name" value="Zinc finger, CCHC-type"/>
    <property type="match status" value="1"/>
</dbReference>
<gene>
    <name evidence="18" type="ORF">E3P99_03905</name>
</gene>
<evidence type="ECO:0000256" key="11">
    <source>
        <dbReference type="PROSITE-ProRule" id="PRU00047"/>
    </source>
</evidence>
<evidence type="ECO:0000313" key="18">
    <source>
        <dbReference type="EMBL" id="TIA85752.1"/>
    </source>
</evidence>
<dbReference type="PROSITE" id="PS00396">
    <property type="entry name" value="TOPO_IA_1"/>
    <property type="match status" value="1"/>
</dbReference>
<dbReference type="OrthoDB" id="430051at2759"/>
<evidence type="ECO:0000256" key="6">
    <source>
        <dbReference type="ARBA" id="ARBA00022771"/>
    </source>
</evidence>
<dbReference type="AlphaFoldDB" id="A0A4T0FCC5"/>
<dbReference type="Proteomes" id="UP000310189">
    <property type="component" value="Unassembled WGS sequence"/>
</dbReference>
<dbReference type="GO" id="GO:0006281">
    <property type="term" value="P:DNA repair"/>
    <property type="evidence" value="ECO:0007669"/>
    <property type="project" value="TreeGrafter"/>
</dbReference>
<keyword evidence="7" id="KW-0862">Zinc</keyword>
<feature type="domain" description="Topo IA-type catalytic" evidence="17">
    <location>
        <begin position="169"/>
        <end position="598"/>
    </location>
</feature>
<feature type="compositionally biased region" description="Polar residues" evidence="13">
    <location>
        <begin position="671"/>
        <end position="695"/>
    </location>
</feature>
<dbReference type="InterPro" id="IPR013497">
    <property type="entry name" value="Topo_IA_cen"/>
</dbReference>
<keyword evidence="5" id="KW-0479">Metal-binding</keyword>
<dbReference type="GO" id="GO:0003677">
    <property type="term" value="F:DNA binding"/>
    <property type="evidence" value="ECO:0007669"/>
    <property type="project" value="UniProtKB-KW"/>
</dbReference>
<dbReference type="Gene3D" id="1.10.290.10">
    <property type="entry name" value="Topoisomerase I, domain 4"/>
    <property type="match status" value="1"/>
</dbReference>
<dbReference type="Gene3D" id="3.40.50.140">
    <property type="match status" value="1"/>
</dbReference>
<dbReference type="EMBL" id="SPNW01000099">
    <property type="protein sequence ID" value="TIA85752.1"/>
    <property type="molecule type" value="Genomic_DNA"/>
</dbReference>
<dbReference type="CDD" id="cd03362">
    <property type="entry name" value="TOPRIM_TopoIA_TopoIII"/>
    <property type="match status" value="1"/>
</dbReference>
<dbReference type="SUPFAM" id="SSF56712">
    <property type="entry name" value="Prokaryotic type I DNA topoisomerase"/>
    <property type="match status" value="1"/>
</dbReference>
<evidence type="ECO:0000256" key="13">
    <source>
        <dbReference type="SAM" id="MobiDB-lite"/>
    </source>
</evidence>
<evidence type="ECO:0000259" key="14">
    <source>
        <dbReference type="PROSITE" id="PS50158"/>
    </source>
</evidence>
<dbReference type="InterPro" id="IPR000380">
    <property type="entry name" value="Topo_IA"/>
</dbReference>
<dbReference type="PROSITE" id="PS50158">
    <property type="entry name" value="ZF_CCHC"/>
    <property type="match status" value="1"/>
</dbReference>
<keyword evidence="10 12" id="KW-0413">Isomerase</keyword>
<dbReference type="Pfam" id="PF01751">
    <property type="entry name" value="Toprim"/>
    <property type="match status" value="1"/>
</dbReference>
<dbReference type="SUPFAM" id="SSF57756">
    <property type="entry name" value="Retrovirus zinc finger-like domains"/>
    <property type="match status" value="1"/>
</dbReference>
<evidence type="ECO:0000256" key="7">
    <source>
        <dbReference type="ARBA" id="ARBA00022833"/>
    </source>
</evidence>
<dbReference type="Pfam" id="PF06839">
    <property type="entry name" value="Zn_ribbon_GRF"/>
    <property type="match status" value="1"/>
</dbReference>
<dbReference type="InterPro" id="IPR013826">
    <property type="entry name" value="Topo_IA_cen_sub3"/>
</dbReference>
<dbReference type="SMART" id="SM00436">
    <property type="entry name" value="TOP1Bc"/>
    <property type="match status" value="1"/>
</dbReference>
<reference evidence="18 19" key="1">
    <citation type="submission" date="2019-03" db="EMBL/GenBank/DDBJ databases">
        <title>Sequencing 23 genomes of Wallemia ichthyophaga.</title>
        <authorList>
            <person name="Gostincar C."/>
        </authorList>
    </citation>
    <scope>NUCLEOTIDE SEQUENCE [LARGE SCALE GENOMIC DNA]</scope>
    <source>
        <strain evidence="18 19">EXF-5753</strain>
    </source>
</reference>
<keyword evidence="8 12" id="KW-0799">Topoisomerase</keyword>
<feature type="compositionally biased region" description="Polar residues" evidence="13">
    <location>
        <begin position="705"/>
        <end position="715"/>
    </location>
</feature>